<feature type="compositionally biased region" description="Basic residues" evidence="1">
    <location>
        <begin position="77"/>
        <end position="91"/>
    </location>
</feature>
<proteinExistence type="predicted"/>
<feature type="compositionally biased region" description="Polar residues" evidence="1">
    <location>
        <begin position="115"/>
        <end position="125"/>
    </location>
</feature>
<dbReference type="EMBL" id="JARKHS020032054">
    <property type="protein sequence ID" value="KAK8760689.1"/>
    <property type="molecule type" value="Genomic_DNA"/>
</dbReference>
<evidence type="ECO:0000256" key="2">
    <source>
        <dbReference type="SAM" id="SignalP"/>
    </source>
</evidence>
<keyword evidence="4" id="KW-1185">Reference proteome</keyword>
<feature type="compositionally biased region" description="Low complexity" evidence="1">
    <location>
        <begin position="101"/>
        <end position="114"/>
    </location>
</feature>
<gene>
    <name evidence="3" type="ORF">V5799_028043</name>
</gene>
<evidence type="ECO:0000313" key="3">
    <source>
        <dbReference type="EMBL" id="KAK8760689.1"/>
    </source>
</evidence>
<name>A0AAQ4DDZ9_AMBAM</name>
<evidence type="ECO:0000256" key="1">
    <source>
        <dbReference type="SAM" id="MobiDB-lite"/>
    </source>
</evidence>
<keyword evidence="2" id="KW-0732">Signal</keyword>
<evidence type="ECO:0000313" key="4">
    <source>
        <dbReference type="Proteomes" id="UP001321473"/>
    </source>
</evidence>
<comment type="caution">
    <text evidence="3">The sequence shown here is derived from an EMBL/GenBank/DDBJ whole genome shotgun (WGS) entry which is preliminary data.</text>
</comment>
<accession>A0AAQ4DDZ9</accession>
<sequence length="269" mass="31002">MHTAAYISRQVSAVSIALLTALAAADGKAGAVSKGVQPAGKPAAAKPAVVVVKRPEAPKQPEYDYWRPWYTYNSPQQHHRGHARKESHHPPPKQPQPHSQPPRQQHPQRQAPPQNLFNWPSNSGGFQWGRGDDKVKDSYVKEVKPVAYDTVIEEEKKVVVKEEPKVVVKEVPKVVVTEPPKVIVQEVPKKEKVMVKECKGHHHDHDSMSKFFKKMEKDFKKFNKQFKDHHKHHQKSHGKAIVFFRTQTPYYYYTRAPRYQADNYYYNGY</sequence>
<dbReference type="AlphaFoldDB" id="A0AAQ4DDZ9"/>
<dbReference type="Proteomes" id="UP001321473">
    <property type="component" value="Unassembled WGS sequence"/>
</dbReference>
<reference evidence="3 4" key="1">
    <citation type="journal article" date="2023" name="Arcadia Sci">
        <title>De novo assembly of a long-read Amblyomma americanum tick genome.</title>
        <authorList>
            <person name="Chou S."/>
            <person name="Poskanzer K.E."/>
            <person name="Rollins M."/>
            <person name="Thuy-Boun P.S."/>
        </authorList>
    </citation>
    <scope>NUCLEOTIDE SEQUENCE [LARGE SCALE GENOMIC DNA]</scope>
    <source>
        <strain evidence="3">F_SG_1</strain>
        <tissue evidence="3">Salivary glands</tissue>
    </source>
</reference>
<feature type="region of interest" description="Disordered" evidence="1">
    <location>
        <begin position="74"/>
        <end position="131"/>
    </location>
</feature>
<feature type="chain" id="PRO_5043020115" description="Secreted protein" evidence="2">
    <location>
        <begin position="26"/>
        <end position="269"/>
    </location>
</feature>
<protein>
    <recommendedName>
        <fullName evidence="5">Secreted protein</fullName>
    </recommendedName>
</protein>
<evidence type="ECO:0008006" key="5">
    <source>
        <dbReference type="Google" id="ProtNLM"/>
    </source>
</evidence>
<organism evidence="3 4">
    <name type="scientific">Amblyomma americanum</name>
    <name type="common">Lone star tick</name>
    <dbReference type="NCBI Taxonomy" id="6943"/>
    <lineage>
        <taxon>Eukaryota</taxon>
        <taxon>Metazoa</taxon>
        <taxon>Ecdysozoa</taxon>
        <taxon>Arthropoda</taxon>
        <taxon>Chelicerata</taxon>
        <taxon>Arachnida</taxon>
        <taxon>Acari</taxon>
        <taxon>Parasitiformes</taxon>
        <taxon>Ixodida</taxon>
        <taxon>Ixodoidea</taxon>
        <taxon>Ixodidae</taxon>
        <taxon>Amblyomminae</taxon>
        <taxon>Amblyomma</taxon>
    </lineage>
</organism>
<feature type="signal peptide" evidence="2">
    <location>
        <begin position="1"/>
        <end position="25"/>
    </location>
</feature>